<dbReference type="Pfam" id="PF00884">
    <property type="entry name" value="Sulfatase"/>
    <property type="match status" value="1"/>
</dbReference>
<dbReference type="Gene3D" id="3.30.1120.10">
    <property type="match status" value="1"/>
</dbReference>
<proteinExistence type="predicted"/>
<dbReference type="InterPro" id="IPR017850">
    <property type="entry name" value="Alkaline_phosphatase_core_sf"/>
</dbReference>
<sequence>MPRVLNQLVTAGALLLVAATGAFAQDKPNILIIWGDDIGDYNISAYNMGRMGYRTPNIDRIAADGIIFTDSYGDQSCTAGRAGFITGQHPMRTGLTKVGLPGAAEGLSEKDPTIAALLKPMGYATGQFGKNHLGDRDEHLPTNHGFDEFFGNLYHLNAEEEPEHPDYPKDPEFKKRFGPRGVIHSYADGRVEDTGPLTRKRMETADEEFLAEALKFIDKSHKSGKPFFVWFNSTRMHVFTRLKPESQGVTGQGLYADGMAEHDGHVGQLLNKLDELGIADNTIVMYSTDNGAELALWPDGGYTAYHGEKNSSWEGGYRVPMMVRWPARIEAGQVSNDIIAMMDWMPTLLAAAGEDNIVADLKKGKRVGGRSYKVHLDGYNFLPYFTGEEEKGPRNDYVYSSDTGDIVAFRDGDYKLLFREQREHGIWVWTNPYSELRAPLIFNLRMDPFERMQKEGAGYPQWWAEHMFLMAPAMYKVAQFKATFEKFPQRQKPGSFVP</sequence>
<evidence type="ECO:0000256" key="1">
    <source>
        <dbReference type="SAM" id="SignalP"/>
    </source>
</evidence>
<evidence type="ECO:0000313" key="3">
    <source>
        <dbReference type="EMBL" id="QFU76990.1"/>
    </source>
</evidence>
<dbReference type="Proteomes" id="UP000326287">
    <property type="component" value="Chromosome"/>
</dbReference>
<evidence type="ECO:0000259" key="2">
    <source>
        <dbReference type="Pfam" id="PF00884"/>
    </source>
</evidence>
<feature type="chain" id="PRO_5024902126" evidence="1">
    <location>
        <begin position="25"/>
        <end position="498"/>
    </location>
</feature>
<accession>A0A5P9NMD8</accession>
<feature type="signal peptide" evidence="1">
    <location>
        <begin position="1"/>
        <end position="24"/>
    </location>
</feature>
<organism evidence="3 4">
    <name type="scientific">Halioglobus maricola</name>
    <dbReference type="NCBI Taxonomy" id="2601894"/>
    <lineage>
        <taxon>Bacteria</taxon>
        <taxon>Pseudomonadati</taxon>
        <taxon>Pseudomonadota</taxon>
        <taxon>Gammaproteobacteria</taxon>
        <taxon>Cellvibrionales</taxon>
        <taxon>Halieaceae</taxon>
        <taxon>Halioglobus</taxon>
    </lineage>
</organism>
<dbReference type="CDD" id="cd16142">
    <property type="entry name" value="ARS_like"/>
    <property type="match status" value="1"/>
</dbReference>
<dbReference type="InterPro" id="IPR052701">
    <property type="entry name" value="GAG_Ulvan_Degrading_Sulfatases"/>
</dbReference>
<dbReference type="Gene3D" id="3.40.720.10">
    <property type="entry name" value="Alkaline Phosphatase, subunit A"/>
    <property type="match status" value="1"/>
</dbReference>
<protein>
    <submittedName>
        <fullName evidence="3">Arylsulfatase</fullName>
    </submittedName>
</protein>
<feature type="domain" description="Sulfatase N-terminal" evidence="2">
    <location>
        <begin position="28"/>
        <end position="353"/>
    </location>
</feature>
<dbReference type="OrthoDB" id="974590at2"/>
<keyword evidence="4" id="KW-1185">Reference proteome</keyword>
<reference evidence="3 4" key="1">
    <citation type="submission" date="2019-02" db="EMBL/GenBank/DDBJ databases">
        <authorList>
            <person name="Li S.-H."/>
        </authorList>
    </citation>
    <scope>NUCLEOTIDE SEQUENCE [LARGE SCALE GENOMIC DNA]</scope>
    <source>
        <strain evidence="3 4">IMCC14385</strain>
    </source>
</reference>
<dbReference type="SUPFAM" id="SSF53649">
    <property type="entry name" value="Alkaline phosphatase-like"/>
    <property type="match status" value="1"/>
</dbReference>
<gene>
    <name evidence="3" type="ORF">EY643_15775</name>
</gene>
<dbReference type="AlphaFoldDB" id="A0A5P9NMD8"/>
<evidence type="ECO:0000313" key="4">
    <source>
        <dbReference type="Proteomes" id="UP000326287"/>
    </source>
</evidence>
<dbReference type="PANTHER" id="PTHR43751">
    <property type="entry name" value="SULFATASE"/>
    <property type="match status" value="1"/>
</dbReference>
<dbReference type="EMBL" id="CP036422">
    <property type="protein sequence ID" value="QFU76990.1"/>
    <property type="molecule type" value="Genomic_DNA"/>
</dbReference>
<dbReference type="RefSeq" id="WP_153240132.1">
    <property type="nucleotide sequence ID" value="NZ_CP036422.1"/>
</dbReference>
<dbReference type="PANTHER" id="PTHR43751:SF2">
    <property type="entry name" value="SULFATASE N-TERMINAL DOMAIN-CONTAINING PROTEIN"/>
    <property type="match status" value="1"/>
</dbReference>
<dbReference type="KEGG" id="halc:EY643_15775"/>
<dbReference type="InterPro" id="IPR000917">
    <property type="entry name" value="Sulfatase_N"/>
</dbReference>
<name>A0A5P9NMD8_9GAMM</name>
<keyword evidence="1" id="KW-0732">Signal</keyword>